<dbReference type="AlphaFoldDB" id="A0ABD3Q9T1"/>
<protein>
    <submittedName>
        <fullName evidence="1">Uncharacterized protein</fullName>
    </submittedName>
</protein>
<accession>A0ABD3Q9T1</accession>
<evidence type="ECO:0000313" key="1">
    <source>
        <dbReference type="EMBL" id="KAL3797105.1"/>
    </source>
</evidence>
<gene>
    <name evidence="1" type="ORF">HJC23_000443</name>
</gene>
<evidence type="ECO:0000313" key="2">
    <source>
        <dbReference type="Proteomes" id="UP001516023"/>
    </source>
</evidence>
<feature type="non-terminal residue" evidence="1">
    <location>
        <position position="1"/>
    </location>
</feature>
<reference evidence="1 2" key="1">
    <citation type="journal article" date="2020" name="G3 (Bethesda)">
        <title>Improved Reference Genome for Cyclotella cryptica CCMP332, a Model for Cell Wall Morphogenesis, Salinity Adaptation, and Lipid Production in Diatoms (Bacillariophyta).</title>
        <authorList>
            <person name="Roberts W.R."/>
            <person name="Downey K.M."/>
            <person name="Ruck E.C."/>
            <person name="Traller J.C."/>
            <person name="Alverson A.J."/>
        </authorList>
    </citation>
    <scope>NUCLEOTIDE SEQUENCE [LARGE SCALE GENOMIC DNA]</scope>
    <source>
        <strain evidence="1 2">CCMP332</strain>
    </source>
</reference>
<sequence length="105" mass="11836">IKEAKKASVDQNKFLGVDKNKFGIKFQAVGASADCLAFEANDLQHPLKDGLMKKDSDKEMFGLFSDNAHLNTSYTATLFPYTSGIPEMKSKDNYNFYHSYLCIRI</sequence>
<dbReference type="EMBL" id="JABMIG020000057">
    <property type="protein sequence ID" value="KAL3797105.1"/>
    <property type="molecule type" value="Genomic_DNA"/>
</dbReference>
<proteinExistence type="predicted"/>
<keyword evidence="2" id="KW-1185">Reference proteome</keyword>
<dbReference type="Proteomes" id="UP001516023">
    <property type="component" value="Unassembled WGS sequence"/>
</dbReference>
<name>A0ABD3Q9T1_9STRA</name>
<organism evidence="1 2">
    <name type="scientific">Cyclotella cryptica</name>
    <dbReference type="NCBI Taxonomy" id="29204"/>
    <lineage>
        <taxon>Eukaryota</taxon>
        <taxon>Sar</taxon>
        <taxon>Stramenopiles</taxon>
        <taxon>Ochrophyta</taxon>
        <taxon>Bacillariophyta</taxon>
        <taxon>Coscinodiscophyceae</taxon>
        <taxon>Thalassiosirophycidae</taxon>
        <taxon>Stephanodiscales</taxon>
        <taxon>Stephanodiscaceae</taxon>
        <taxon>Cyclotella</taxon>
    </lineage>
</organism>
<comment type="caution">
    <text evidence="1">The sequence shown here is derived from an EMBL/GenBank/DDBJ whole genome shotgun (WGS) entry which is preliminary data.</text>
</comment>